<sequence length="117" mass="14092">MTETFDEVFKTYIEKAKNISVREYRGLFLNADITDDRNIDRWFKEGLPPHEIERLLNHLHVYDIASLNDYPEEIYDDIADEIEAAWRERLDKSFIVERFEDYGPTLTFYRKRGLTHS</sequence>
<dbReference type="STRING" id="364200.SAMN04488515_2928"/>
<dbReference type="AlphaFoldDB" id="A0A1I0RMD8"/>
<keyword evidence="2" id="KW-1185">Reference proteome</keyword>
<protein>
    <submittedName>
        <fullName evidence="1">Uncharacterized protein</fullName>
    </submittedName>
</protein>
<name>A0A1I0RMD8_9RHOB</name>
<dbReference type="EMBL" id="FOIZ01000002">
    <property type="protein sequence ID" value="SEW42153.1"/>
    <property type="molecule type" value="Genomic_DNA"/>
</dbReference>
<dbReference type="OrthoDB" id="7857215at2"/>
<dbReference type="RefSeq" id="WP_089996282.1">
    <property type="nucleotide sequence ID" value="NZ_FOIZ01000002.1"/>
</dbReference>
<dbReference type="Proteomes" id="UP000199167">
    <property type="component" value="Unassembled WGS sequence"/>
</dbReference>
<proteinExistence type="predicted"/>
<organism evidence="1 2">
    <name type="scientific">Cognatiyoonia koreensis</name>
    <dbReference type="NCBI Taxonomy" id="364200"/>
    <lineage>
        <taxon>Bacteria</taxon>
        <taxon>Pseudomonadati</taxon>
        <taxon>Pseudomonadota</taxon>
        <taxon>Alphaproteobacteria</taxon>
        <taxon>Rhodobacterales</taxon>
        <taxon>Paracoccaceae</taxon>
        <taxon>Cognatiyoonia</taxon>
    </lineage>
</organism>
<accession>A0A1I0RMD8</accession>
<evidence type="ECO:0000313" key="1">
    <source>
        <dbReference type="EMBL" id="SEW42153.1"/>
    </source>
</evidence>
<reference evidence="1 2" key="1">
    <citation type="submission" date="2016-10" db="EMBL/GenBank/DDBJ databases">
        <authorList>
            <person name="de Groot N.N."/>
        </authorList>
    </citation>
    <scope>NUCLEOTIDE SEQUENCE [LARGE SCALE GENOMIC DNA]</scope>
    <source>
        <strain evidence="1 2">DSM 17925</strain>
    </source>
</reference>
<evidence type="ECO:0000313" key="2">
    <source>
        <dbReference type="Proteomes" id="UP000199167"/>
    </source>
</evidence>
<gene>
    <name evidence="1" type="ORF">SAMN04488515_2928</name>
</gene>